<reference evidence="10 11" key="1">
    <citation type="submission" date="2017-10" db="EMBL/GenBank/DDBJ databases">
        <title>Novel microbial diversity and functional potential in the marine mammal oral microbiome.</title>
        <authorList>
            <person name="Dudek N.K."/>
            <person name="Sun C.L."/>
            <person name="Burstein D."/>
            <person name="Kantor R.S."/>
            <person name="Aliaga Goltsman D.S."/>
            <person name="Bik E.M."/>
            <person name="Thomas B.C."/>
            <person name="Banfield J.F."/>
            <person name="Relman D.A."/>
        </authorList>
    </citation>
    <scope>NUCLEOTIDE SEQUENCE [LARGE SCALE GENOMIC DNA]</scope>
    <source>
        <strain evidence="10">DOLZORAL124_49_17</strain>
    </source>
</reference>
<evidence type="ECO:0000259" key="9">
    <source>
        <dbReference type="Pfam" id="PF02224"/>
    </source>
</evidence>
<dbReference type="InterPro" id="IPR003136">
    <property type="entry name" value="Cytidylate_kin"/>
</dbReference>
<comment type="similarity">
    <text evidence="1 8">Belongs to the cytidylate kinase family. Type 1 subfamily.</text>
</comment>
<keyword evidence="5 8" id="KW-0067">ATP-binding</keyword>
<dbReference type="GO" id="GO:0036431">
    <property type="term" value="F:dCMP kinase activity"/>
    <property type="evidence" value="ECO:0007669"/>
    <property type="project" value="InterPro"/>
</dbReference>
<dbReference type="HAMAP" id="MF_00238">
    <property type="entry name" value="Cytidyl_kinase_type1"/>
    <property type="match status" value="1"/>
</dbReference>
<dbReference type="Gene3D" id="3.40.50.300">
    <property type="entry name" value="P-loop containing nucleotide triphosphate hydrolases"/>
    <property type="match status" value="1"/>
</dbReference>
<name>A0A2G6E313_9BACT</name>
<comment type="caution">
    <text evidence="10">The sequence shown here is derived from an EMBL/GenBank/DDBJ whole genome shotgun (WGS) entry which is preliminary data.</text>
</comment>
<proteinExistence type="inferred from homology"/>
<protein>
    <recommendedName>
        <fullName evidence="8">Cytidylate kinase</fullName>
        <shortName evidence="8">CK</shortName>
        <ecNumber evidence="8">2.7.4.25</ecNumber>
    </recommendedName>
    <alternativeName>
        <fullName evidence="8">Cytidine monophosphate kinase</fullName>
        <shortName evidence="8">CMP kinase</shortName>
    </alternativeName>
</protein>
<dbReference type="InterPro" id="IPR011994">
    <property type="entry name" value="Cytidylate_kinase_dom"/>
</dbReference>
<evidence type="ECO:0000313" key="10">
    <source>
        <dbReference type="EMBL" id="PID56141.1"/>
    </source>
</evidence>
<dbReference type="PANTHER" id="PTHR21299">
    <property type="entry name" value="CYTIDYLATE KINASE/PANTOATE-BETA-ALANINE LIGASE"/>
    <property type="match status" value="1"/>
</dbReference>
<feature type="domain" description="Cytidylate kinase" evidence="9">
    <location>
        <begin position="8"/>
        <end position="222"/>
    </location>
</feature>
<dbReference type="EC" id="2.7.4.25" evidence="8"/>
<evidence type="ECO:0000256" key="1">
    <source>
        <dbReference type="ARBA" id="ARBA00009427"/>
    </source>
</evidence>
<evidence type="ECO:0000256" key="3">
    <source>
        <dbReference type="ARBA" id="ARBA00022741"/>
    </source>
</evidence>
<dbReference type="PANTHER" id="PTHR21299:SF2">
    <property type="entry name" value="CYTIDYLATE KINASE"/>
    <property type="match status" value="1"/>
</dbReference>
<dbReference type="InterPro" id="IPR027417">
    <property type="entry name" value="P-loop_NTPase"/>
</dbReference>
<evidence type="ECO:0000256" key="4">
    <source>
        <dbReference type="ARBA" id="ARBA00022777"/>
    </source>
</evidence>
<comment type="subcellular location">
    <subcellularLocation>
        <location evidence="8">Cytoplasm</location>
    </subcellularLocation>
</comment>
<evidence type="ECO:0000256" key="2">
    <source>
        <dbReference type="ARBA" id="ARBA00022679"/>
    </source>
</evidence>
<keyword evidence="3 8" id="KW-0547">Nucleotide-binding</keyword>
<dbReference type="GO" id="GO:0005524">
    <property type="term" value="F:ATP binding"/>
    <property type="evidence" value="ECO:0007669"/>
    <property type="project" value="UniProtKB-UniRule"/>
</dbReference>
<dbReference type="EMBL" id="PDPS01000038">
    <property type="protein sequence ID" value="PID56141.1"/>
    <property type="molecule type" value="Genomic_DNA"/>
</dbReference>
<keyword evidence="2 8" id="KW-0808">Transferase</keyword>
<evidence type="ECO:0000256" key="8">
    <source>
        <dbReference type="HAMAP-Rule" id="MF_00238"/>
    </source>
</evidence>
<keyword evidence="4 8" id="KW-0418">Kinase</keyword>
<dbReference type="SUPFAM" id="SSF52540">
    <property type="entry name" value="P-loop containing nucleoside triphosphate hydrolases"/>
    <property type="match status" value="1"/>
</dbReference>
<keyword evidence="8" id="KW-0963">Cytoplasm</keyword>
<feature type="binding site" evidence="8">
    <location>
        <begin position="12"/>
        <end position="20"/>
    </location>
    <ligand>
        <name>ATP</name>
        <dbReference type="ChEBI" id="CHEBI:30616"/>
    </ligand>
</feature>
<sequence length="232" mass="25091">MMPKKLIITIDGPSGAGKSSVGDLLAARLGYIHLSTGAIYRAIGWKAHTQGIDLSDSSALERVIQASSIELQRLEGGSVSVLLDGENVTETILTNEVGMLASAVSAIPQVRQALLSLQRRAGQEGGVILDGRDTGTVVFPDADLKFYLDASVEERARRRYAQLRGQGIESDLEQLVQDITKRDHDDSTRATAPLRKAEDAVYIDSSTLSQEAVVEKMLEELQKKSLTITNIS</sequence>
<dbReference type="CDD" id="cd02020">
    <property type="entry name" value="CMPK"/>
    <property type="match status" value="1"/>
</dbReference>
<dbReference type="AlphaFoldDB" id="A0A2G6E313"/>
<gene>
    <name evidence="8" type="primary">cmk</name>
    <name evidence="10" type="ORF">CSB45_12695</name>
</gene>
<comment type="catalytic activity">
    <reaction evidence="6 8">
        <text>dCMP + ATP = dCDP + ADP</text>
        <dbReference type="Rhea" id="RHEA:25094"/>
        <dbReference type="ChEBI" id="CHEBI:30616"/>
        <dbReference type="ChEBI" id="CHEBI:57566"/>
        <dbReference type="ChEBI" id="CHEBI:58593"/>
        <dbReference type="ChEBI" id="CHEBI:456216"/>
        <dbReference type="EC" id="2.7.4.25"/>
    </reaction>
</comment>
<evidence type="ECO:0000256" key="6">
    <source>
        <dbReference type="ARBA" id="ARBA00047615"/>
    </source>
</evidence>
<dbReference type="GO" id="GO:0006220">
    <property type="term" value="P:pyrimidine nucleotide metabolic process"/>
    <property type="evidence" value="ECO:0007669"/>
    <property type="project" value="UniProtKB-UniRule"/>
</dbReference>
<evidence type="ECO:0000256" key="7">
    <source>
        <dbReference type="ARBA" id="ARBA00048478"/>
    </source>
</evidence>
<evidence type="ECO:0000256" key="5">
    <source>
        <dbReference type="ARBA" id="ARBA00022840"/>
    </source>
</evidence>
<dbReference type="GO" id="GO:0036430">
    <property type="term" value="F:CMP kinase activity"/>
    <property type="evidence" value="ECO:0007669"/>
    <property type="project" value="RHEA"/>
</dbReference>
<dbReference type="GO" id="GO:0005829">
    <property type="term" value="C:cytosol"/>
    <property type="evidence" value="ECO:0007669"/>
    <property type="project" value="TreeGrafter"/>
</dbReference>
<dbReference type="Proteomes" id="UP000229740">
    <property type="component" value="Unassembled WGS sequence"/>
</dbReference>
<comment type="catalytic activity">
    <reaction evidence="7 8">
        <text>CMP + ATP = CDP + ADP</text>
        <dbReference type="Rhea" id="RHEA:11600"/>
        <dbReference type="ChEBI" id="CHEBI:30616"/>
        <dbReference type="ChEBI" id="CHEBI:58069"/>
        <dbReference type="ChEBI" id="CHEBI:60377"/>
        <dbReference type="ChEBI" id="CHEBI:456216"/>
        <dbReference type="EC" id="2.7.4.25"/>
    </reaction>
</comment>
<accession>A0A2G6E313</accession>
<evidence type="ECO:0000313" key="11">
    <source>
        <dbReference type="Proteomes" id="UP000229740"/>
    </source>
</evidence>
<dbReference type="GO" id="GO:0015949">
    <property type="term" value="P:nucleobase-containing small molecule interconversion"/>
    <property type="evidence" value="ECO:0007669"/>
    <property type="project" value="TreeGrafter"/>
</dbReference>
<dbReference type="NCBIfam" id="TIGR00017">
    <property type="entry name" value="cmk"/>
    <property type="match status" value="1"/>
</dbReference>
<organism evidence="10 11">
    <name type="scientific">candidate division KSB3 bacterium</name>
    <dbReference type="NCBI Taxonomy" id="2044937"/>
    <lineage>
        <taxon>Bacteria</taxon>
        <taxon>candidate division KSB3</taxon>
    </lineage>
</organism>
<dbReference type="Pfam" id="PF02224">
    <property type="entry name" value="Cytidylate_kin"/>
    <property type="match status" value="1"/>
</dbReference>